<dbReference type="Proteomes" id="UP001107558">
    <property type="component" value="Chromosome 2"/>
</dbReference>
<feature type="signal peptide" evidence="1">
    <location>
        <begin position="1"/>
        <end position="18"/>
    </location>
</feature>
<evidence type="ECO:0008006" key="4">
    <source>
        <dbReference type="Google" id="ProtNLM"/>
    </source>
</evidence>
<dbReference type="OrthoDB" id="10396589at2759"/>
<protein>
    <recommendedName>
        <fullName evidence="4">Secreted protein</fullName>
    </recommendedName>
</protein>
<evidence type="ECO:0000313" key="2">
    <source>
        <dbReference type="EMBL" id="KAG5679268.1"/>
    </source>
</evidence>
<feature type="chain" id="PRO_5039937029" description="Secreted protein" evidence="1">
    <location>
        <begin position="19"/>
        <end position="275"/>
    </location>
</feature>
<keyword evidence="3" id="KW-1185">Reference proteome</keyword>
<keyword evidence="1" id="KW-0732">Signal</keyword>
<dbReference type="AlphaFoldDB" id="A0A9J6CAX2"/>
<sequence length="275" mass="31476">MIPKKFFVFSLFIVALNAADFPTDPVKQRMFDTLNIYIDTLNALLFNVNGNIQSRFDNNVATLWTYWRSAQIFANIYGFAVAGDNRTELTDCLSSFDELINKVITHLNLEVMKQIFDIKRSNTKIEDDLSSQFDEIKDAIFRANNISCLQKLPFNDYYLALAYQNYRNHIQTGLNEVLWRTGGDHASRFTFDFGIALRNLINLRSAIMTARTRSDLNAFIVNYCKPAIFAKFEKVIDTSTDVIVGCSKQILDILNESIEKLPAQNPFLSKINTCV</sequence>
<organism evidence="2 3">
    <name type="scientific">Polypedilum vanderplanki</name>
    <name type="common">Sleeping chironomid midge</name>
    <dbReference type="NCBI Taxonomy" id="319348"/>
    <lineage>
        <taxon>Eukaryota</taxon>
        <taxon>Metazoa</taxon>
        <taxon>Ecdysozoa</taxon>
        <taxon>Arthropoda</taxon>
        <taxon>Hexapoda</taxon>
        <taxon>Insecta</taxon>
        <taxon>Pterygota</taxon>
        <taxon>Neoptera</taxon>
        <taxon>Endopterygota</taxon>
        <taxon>Diptera</taxon>
        <taxon>Nematocera</taxon>
        <taxon>Chironomoidea</taxon>
        <taxon>Chironomidae</taxon>
        <taxon>Chironominae</taxon>
        <taxon>Polypedilum</taxon>
        <taxon>Polypedilum</taxon>
    </lineage>
</organism>
<accession>A0A9J6CAX2</accession>
<dbReference type="EMBL" id="JADBJN010000002">
    <property type="protein sequence ID" value="KAG5679268.1"/>
    <property type="molecule type" value="Genomic_DNA"/>
</dbReference>
<gene>
    <name evidence="2" type="ORF">PVAND_008848</name>
</gene>
<reference evidence="2" key="1">
    <citation type="submission" date="2021-03" db="EMBL/GenBank/DDBJ databases">
        <title>Chromosome level genome of the anhydrobiotic midge Polypedilum vanderplanki.</title>
        <authorList>
            <person name="Yoshida Y."/>
            <person name="Kikawada T."/>
            <person name="Gusev O."/>
        </authorList>
    </citation>
    <scope>NUCLEOTIDE SEQUENCE</scope>
    <source>
        <strain evidence="2">NIAS01</strain>
        <tissue evidence="2">Whole body or cell culture</tissue>
    </source>
</reference>
<name>A0A9J6CAX2_POLVA</name>
<evidence type="ECO:0000313" key="3">
    <source>
        <dbReference type="Proteomes" id="UP001107558"/>
    </source>
</evidence>
<comment type="caution">
    <text evidence="2">The sequence shown here is derived from an EMBL/GenBank/DDBJ whole genome shotgun (WGS) entry which is preliminary data.</text>
</comment>
<proteinExistence type="predicted"/>
<evidence type="ECO:0000256" key="1">
    <source>
        <dbReference type="SAM" id="SignalP"/>
    </source>
</evidence>